<evidence type="ECO:0000313" key="1">
    <source>
        <dbReference type="EMBL" id="KAI9510040.1"/>
    </source>
</evidence>
<organism evidence="1 2">
    <name type="scientific">Russula earlei</name>
    <dbReference type="NCBI Taxonomy" id="71964"/>
    <lineage>
        <taxon>Eukaryota</taxon>
        <taxon>Fungi</taxon>
        <taxon>Dikarya</taxon>
        <taxon>Basidiomycota</taxon>
        <taxon>Agaricomycotina</taxon>
        <taxon>Agaricomycetes</taxon>
        <taxon>Russulales</taxon>
        <taxon>Russulaceae</taxon>
        <taxon>Russula</taxon>
    </lineage>
</organism>
<reference evidence="1" key="1">
    <citation type="submission" date="2021-03" db="EMBL/GenBank/DDBJ databases">
        <title>Evolutionary priming and transition to the ectomycorrhizal habit in an iconic lineage of mushroom-forming fungi: is preadaptation a requirement?</title>
        <authorList>
            <consortium name="DOE Joint Genome Institute"/>
            <person name="Looney B.P."/>
            <person name="Miyauchi S."/>
            <person name="Morin E."/>
            <person name="Drula E."/>
            <person name="Courty P.E."/>
            <person name="Chicoki N."/>
            <person name="Fauchery L."/>
            <person name="Kohler A."/>
            <person name="Kuo A."/>
            <person name="LaButti K."/>
            <person name="Pangilinan J."/>
            <person name="Lipzen A."/>
            <person name="Riley R."/>
            <person name="Andreopoulos W."/>
            <person name="He G."/>
            <person name="Johnson J."/>
            <person name="Barry K.W."/>
            <person name="Grigoriev I.V."/>
            <person name="Nagy L."/>
            <person name="Hibbett D."/>
            <person name="Henrissat B."/>
            <person name="Matheny P.B."/>
            <person name="Labbe J."/>
            <person name="Martin A.F."/>
        </authorList>
    </citation>
    <scope>NUCLEOTIDE SEQUENCE</scope>
    <source>
        <strain evidence="1">BPL698</strain>
    </source>
</reference>
<keyword evidence="2" id="KW-1185">Reference proteome</keyword>
<proteinExistence type="predicted"/>
<name>A0ACC0UEN9_9AGAM</name>
<dbReference type="EMBL" id="JAGFNK010000050">
    <property type="protein sequence ID" value="KAI9510040.1"/>
    <property type="molecule type" value="Genomic_DNA"/>
</dbReference>
<comment type="caution">
    <text evidence="1">The sequence shown here is derived from an EMBL/GenBank/DDBJ whole genome shotgun (WGS) entry which is preliminary data.</text>
</comment>
<dbReference type="Proteomes" id="UP001207468">
    <property type="component" value="Unassembled WGS sequence"/>
</dbReference>
<evidence type="ECO:0000313" key="2">
    <source>
        <dbReference type="Proteomes" id="UP001207468"/>
    </source>
</evidence>
<gene>
    <name evidence="1" type="ORF">F5148DRAFT_977386</name>
</gene>
<sequence>MYRCSRSPVLPAVSPTARTPLSLPKRSTGLGNGLPNELLDTIFDHLSRDALTRVALVSRRWRANAERLLYFRYYHPRSPASRLALAYPTVPATTLRCCETLSARPHLAEYVRRFHVRWETDAVESPLLLLCIAQNIARSLVPMLVHLDSLELSFGLAPHLPAFNVALTGINSYPPFASPSLRTLALHGIGEPPELERVLRSHPALLHLRLGDYHRALRLEPADVPHLRSFRGYPATAASILPGRPVQVLSLVGGELATEEDLAHIATGSVPVRSLDLSGMSVTPRLLRTVSRHLSHVEWLKVRLALRHTLHYALSGIRLLTALTTVLAAFYNLRDLDLSPTSAVQSDGQNAVEEERLCVTWMGACPSLRRIIFPSLIEWSLSEAGTWISRCHLGASRRVWSRRDACAGLPSSRLTMTL</sequence>
<accession>A0ACC0UEN9</accession>
<protein>
    <submittedName>
        <fullName evidence="1">Uncharacterized protein</fullName>
    </submittedName>
</protein>